<dbReference type="CDD" id="cd19088">
    <property type="entry name" value="AKR_AKR13B1"/>
    <property type="match status" value="1"/>
</dbReference>
<organism evidence="3 4">
    <name type="scientific">Actinomadura logoneensis</name>
    <dbReference type="NCBI Taxonomy" id="2293572"/>
    <lineage>
        <taxon>Bacteria</taxon>
        <taxon>Bacillati</taxon>
        <taxon>Actinomycetota</taxon>
        <taxon>Actinomycetes</taxon>
        <taxon>Streptosporangiales</taxon>
        <taxon>Thermomonosporaceae</taxon>
        <taxon>Actinomadura</taxon>
    </lineage>
</organism>
<dbReference type="InterPro" id="IPR050791">
    <property type="entry name" value="Aldo-Keto_reductase"/>
</dbReference>
<keyword evidence="4" id="KW-1185">Reference proteome</keyword>
<dbReference type="Pfam" id="PF00248">
    <property type="entry name" value="Aldo_ket_red"/>
    <property type="match status" value="1"/>
</dbReference>
<evidence type="ECO:0000313" key="3">
    <source>
        <dbReference type="EMBL" id="RFU37930.1"/>
    </source>
</evidence>
<proteinExistence type="predicted"/>
<dbReference type="SUPFAM" id="SSF51430">
    <property type="entry name" value="NAD(P)-linked oxidoreductase"/>
    <property type="match status" value="1"/>
</dbReference>
<keyword evidence="1" id="KW-0560">Oxidoreductase</keyword>
<dbReference type="Gene3D" id="3.20.20.100">
    <property type="entry name" value="NADP-dependent oxidoreductase domain"/>
    <property type="match status" value="1"/>
</dbReference>
<dbReference type="GO" id="GO:0016491">
    <property type="term" value="F:oxidoreductase activity"/>
    <property type="evidence" value="ECO:0007669"/>
    <property type="project" value="UniProtKB-KW"/>
</dbReference>
<dbReference type="EMBL" id="QURH01000899">
    <property type="protein sequence ID" value="RFU37930.1"/>
    <property type="molecule type" value="Genomic_DNA"/>
</dbReference>
<dbReference type="PANTHER" id="PTHR43625">
    <property type="entry name" value="AFLATOXIN B1 ALDEHYDE REDUCTASE"/>
    <property type="match status" value="1"/>
</dbReference>
<dbReference type="InterPro" id="IPR023210">
    <property type="entry name" value="NADP_OxRdtase_dom"/>
</dbReference>
<evidence type="ECO:0000256" key="1">
    <source>
        <dbReference type="ARBA" id="ARBA00023002"/>
    </source>
</evidence>
<evidence type="ECO:0000313" key="4">
    <source>
        <dbReference type="Proteomes" id="UP000261811"/>
    </source>
</evidence>
<dbReference type="OrthoDB" id="9768793at2"/>
<sequence length="264" mass="28356">MGGGFRRGGEGRLGFGAMRLPGMPGRQPVDHTTAVAVARRAVELGVTHIDTAAFYTRGASRANEILRRALRPYPDGLTLATKVGPGQDVRAAVEQNLTELGRDVLDLVYLQSGRPDETLDERFAQLAKLREEGLVREVGLSNVTRAQFAGARTVAPVAAVQNRFGVHDQSDAVLVDECAEAGVMYVAHSVLGGGRVRFTDPALRTVARRHGASVYQVALAWGLARSPTLVQIPGTASLTHLEQNMAAVRLELDESEIAMLERLA</sequence>
<dbReference type="RefSeq" id="WP_117360508.1">
    <property type="nucleotide sequence ID" value="NZ_QURH01000899.1"/>
</dbReference>
<comment type="caution">
    <text evidence="3">The sequence shown here is derived from an EMBL/GenBank/DDBJ whole genome shotgun (WGS) entry which is preliminary data.</text>
</comment>
<reference evidence="3 4" key="1">
    <citation type="submission" date="2018-08" db="EMBL/GenBank/DDBJ databases">
        <title>Actinomadura jelena sp. nov., a novel Actinomycete isolated from soil in Chad.</title>
        <authorList>
            <person name="Shi L."/>
        </authorList>
    </citation>
    <scope>NUCLEOTIDE SEQUENCE [LARGE SCALE GENOMIC DNA]</scope>
    <source>
        <strain evidence="3 4">NEAU-G17</strain>
    </source>
</reference>
<protein>
    <submittedName>
        <fullName evidence="3">Aldo/keto reductase</fullName>
    </submittedName>
</protein>
<feature type="domain" description="NADP-dependent oxidoreductase" evidence="2">
    <location>
        <begin position="12"/>
        <end position="263"/>
    </location>
</feature>
<name>A0A372JD89_9ACTN</name>
<dbReference type="InterPro" id="IPR020471">
    <property type="entry name" value="AKR"/>
</dbReference>
<evidence type="ECO:0000259" key="2">
    <source>
        <dbReference type="Pfam" id="PF00248"/>
    </source>
</evidence>
<gene>
    <name evidence="3" type="ORF">DZF91_30305</name>
</gene>
<dbReference type="PRINTS" id="PR00069">
    <property type="entry name" value="ALDKETRDTASE"/>
</dbReference>
<dbReference type="AlphaFoldDB" id="A0A372JD89"/>
<accession>A0A372JD89</accession>
<dbReference type="Proteomes" id="UP000261811">
    <property type="component" value="Unassembled WGS sequence"/>
</dbReference>
<dbReference type="InterPro" id="IPR036812">
    <property type="entry name" value="NAD(P)_OxRdtase_dom_sf"/>
</dbReference>
<dbReference type="GO" id="GO:0005737">
    <property type="term" value="C:cytoplasm"/>
    <property type="evidence" value="ECO:0007669"/>
    <property type="project" value="TreeGrafter"/>
</dbReference>
<dbReference type="PANTHER" id="PTHR43625:SF40">
    <property type="entry name" value="ALDO-KETO REDUCTASE YAKC [NADP(+)]"/>
    <property type="match status" value="1"/>
</dbReference>